<name>A0A9P6GWP1_9MICR</name>
<dbReference type="OrthoDB" id="2194817at2759"/>
<protein>
    <submittedName>
        <fullName evidence="1">Uncharacterized protein</fullName>
    </submittedName>
</protein>
<dbReference type="AlphaFoldDB" id="A0A9P6GWP1"/>
<keyword evidence="2" id="KW-1185">Reference proteome</keyword>
<proteinExistence type="predicted"/>
<evidence type="ECO:0000313" key="2">
    <source>
        <dbReference type="Proteomes" id="UP000740883"/>
    </source>
</evidence>
<dbReference type="Proteomes" id="UP000740883">
    <property type="component" value="Unassembled WGS sequence"/>
</dbReference>
<dbReference type="EMBL" id="SBJO01000257">
    <property type="protein sequence ID" value="KAF9761825.1"/>
    <property type="molecule type" value="Genomic_DNA"/>
</dbReference>
<gene>
    <name evidence="1" type="ORF">NGRA_2401</name>
</gene>
<organism evidence="1 2">
    <name type="scientific">Nosema granulosis</name>
    <dbReference type="NCBI Taxonomy" id="83296"/>
    <lineage>
        <taxon>Eukaryota</taxon>
        <taxon>Fungi</taxon>
        <taxon>Fungi incertae sedis</taxon>
        <taxon>Microsporidia</taxon>
        <taxon>Nosematidae</taxon>
        <taxon>Nosema</taxon>
    </lineage>
</organism>
<reference evidence="1 2" key="1">
    <citation type="journal article" date="2020" name="Genome Biol. Evol.">
        <title>Comparative genomics of strictly vertically transmitted, feminizing microsporidia endosymbionts of amphipod crustaceans.</title>
        <authorList>
            <person name="Cormier A."/>
            <person name="Chebbi M.A."/>
            <person name="Giraud I."/>
            <person name="Wattier R."/>
            <person name="Teixeira M."/>
            <person name="Gilbert C."/>
            <person name="Rigaud T."/>
            <person name="Cordaux R."/>
        </authorList>
    </citation>
    <scope>NUCLEOTIDE SEQUENCE [LARGE SCALE GENOMIC DNA]</scope>
    <source>
        <strain evidence="1 2">Ou3-Ou53</strain>
    </source>
</reference>
<comment type="caution">
    <text evidence="1">The sequence shown here is derived from an EMBL/GenBank/DDBJ whole genome shotgun (WGS) entry which is preliminary data.</text>
</comment>
<accession>A0A9P6GWP1</accession>
<evidence type="ECO:0000313" key="1">
    <source>
        <dbReference type="EMBL" id="KAF9761825.1"/>
    </source>
</evidence>
<sequence>MNILSLILSTLYEYNKEMNTLRLVESNGKKTVSMYTMDDTAIPSVHNLGREVLYEGFVSLDTILFLLETKILTNSNLNSFLEDTVLKARRMLLKDASVFKYFLNFSTKVDCKDKKIRTLLERRNSILDSDKSQIALVLTKERIQDLNKRLTTDLLLFDDKKEKEYLRMVYDLSGSRYGDDGVSVNLSKERFEFYRENVALTVSQIEEAKISLNLGGSIFSPSLLAQLTKGITIPDKRDVLKKSLIAIFEPLHILKKNIVNRSFMDKKKEIIDFLINCLEIRTGQYRESVDNAFYHRSLLIGFYLKDNENGDEMYKILDRLQEEAIKKLIFVFENLKEKHLGVCLVDDPELIERYLNYLCDGQDSSKSKLLNFLKPVSI</sequence>